<evidence type="ECO:0000313" key="6">
    <source>
        <dbReference type="EMBL" id="ATY60509.1"/>
    </source>
</evidence>
<protein>
    <submittedName>
        <fullName evidence="6">Membrane associated eicosanoid glutathione metabolism-like domain</fullName>
    </submittedName>
</protein>
<dbReference type="InterPro" id="IPR001129">
    <property type="entry name" value="Membr-assoc_MAPEG"/>
</dbReference>
<evidence type="ECO:0000256" key="3">
    <source>
        <dbReference type="ARBA" id="ARBA00022989"/>
    </source>
</evidence>
<proteinExistence type="predicted"/>
<dbReference type="SUPFAM" id="SSF161084">
    <property type="entry name" value="MAPEG domain-like"/>
    <property type="match status" value="1"/>
</dbReference>
<gene>
    <name evidence="6" type="ORF">A9K55_006562</name>
</gene>
<dbReference type="OrthoDB" id="2122304at2759"/>
<dbReference type="InterPro" id="IPR023352">
    <property type="entry name" value="MAPEG-like_dom_sf"/>
</dbReference>
<keyword evidence="2 5" id="KW-0812">Transmembrane</keyword>
<dbReference type="Pfam" id="PF01124">
    <property type="entry name" value="MAPEG"/>
    <property type="match status" value="1"/>
</dbReference>
<feature type="transmembrane region" description="Helical" evidence="5">
    <location>
        <begin position="135"/>
        <end position="153"/>
    </location>
</feature>
<accession>A0A2H4SBM3</accession>
<dbReference type="Gene3D" id="1.20.120.550">
    <property type="entry name" value="Membrane associated eicosanoid/glutathione metabolism-like domain"/>
    <property type="match status" value="1"/>
</dbReference>
<dbReference type="EMBL" id="CP023323">
    <property type="protein sequence ID" value="ATY60509.1"/>
    <property type="molecule type" value="Genomic_DNA"/>
</dbReference>
<feature type="transmembrane region" description="Helical" evidence="5">
    <location>
        <begin position="165"/>
        <end position="186"/>
    </location>
</feature>
<evidence type="ECO:0000313" key="7">
    <source>
        <dbReference type="Proteomes" id="UP000323067"/>
    </source>
</evidence>
<dbReference type="Proteomes" id="UP000323067">
    <property type="component" value="Chromosome vi"/>
</dbReference>
<dbReference type="PANTHER" id="PTHR35371:SF1">
    <property type="entry name" value="BLR7753 PROTEIN"/>
    <property type="match status" value="1"/>
</dbReference>
<keyword evidence="4 5" id="KW-0472">Membrane</keyword>
<dbReference type="VEuPathDB" id="FungiDB:A9K55_006562"/>
<evidence type="ECO:0000256" key="4">
    <source>
        <dbReference type="ARBA" id="ARBA00023136"/>
    </source>
</evidence>
<dbReference type="PANTHER" id="PTHR35371">
    <property type="entry name" value="INNER MEMBRANE PROTEIN"/>
    <property type="match status" value="1"/>
</dbReference>
<keyword evidence="3 5" id="KW-1133">Transmembrane helix</keyword>
<reference evidence="6 7" key="1">
    <citation type="journal article" date="2017" name="BMC Genomics">
        <title>Chromosome level assembly and secondary metabolite potential of the parasitic fungus Cordyceps militaris.</title>
        <authorList>
            <person name="Kramer G.J."/>
            <person name="Nodwell J.R."/>
        </authorList>
    </citation>
    <scope>NUCLEOTIDE SEQUENCE [LARGE SCALE GENOMIC DNA]</scope>
    <source>
        <strain evidence="6 7">ATCC 34164</strain>
    </source>
</reference>
<comment type="subcellular location">
    <subcellularLocation>
        <location evidence="1">Membrane</location>
    </subcellularLocation>
</comment>
<sequence length="187" mass="20825">MASFLGLDLTKNISYYTIPVALVACLVPHVLAVTGAKGTFDNANPRTLKENLEKSESLDKEVRFHHFYHGQQLRRRGDCPSSLLWSVLTGTCLDQAARRPRQGRFRQRLRDHRPVRRAVVAANTAGVDITLLNRLTIGYVLSRFAFIFVYVQLGGNRKTAPVRSLTWFAGISAIITLFITAGNKVAA</sequence>
<dbReference type="GO" id="GO:0016020">
    <property type="term" value="C:membrane"/>
    <property type="evidence" value="ECO:0007669"/>
    <property type="project" value="UniProtKB-SubCell"/>
</dbReference>
<organism evidence="6 7">
    <name type="scientific">Cordyceps militaris</name>
    <name type="common">Caterpillar fungus</name>
    <name type="synonym">Clavaria militaris</name>
    <dbReference type="NCBI Taxonomy" id="73501"/>
    <lineage>
        <taxon>Eukaryota</taxon>
        <taxon>Fungi</taxon>
        <taxon>Dikarya</taxon>
        <taxon>Ascomycota</taxon>
        <taxon>Pezizomycotina</taxon>
        <taxon>Sordariomycetes</taxon>
        <taxon>Hypocreomycetidae</taxon>
        <taxon>Hypocreales</taxon>
        <taxon>Cordycipitaceae</taxon>
        <taxon>Cordyceps</taxon>
    </lineage>
</organism>
<evidence type="ECO:0000256" key="5">
    <source>
        <dbReference type="SAM" id="Phobius"/>
    </source>
</evidence>
<evidence type="ECO:0000256" key="2">
    <source>
        <dbReference type="ARBA" id="ARBA00022692"/>
    </source>
</evidence>
<dbReference type="AlphaFoldDB" id="A0A2H4SBM3"/>
<feature type="transmembrane region" description="Helical" evidence="5">
    <location>
        <begin position="13"/>
        <end position="36"/>
    </location>
</feature>
<name>A0A2H4SBM3_CORMI</name>
<evidence type="ECO:0000256" key="1">
    <source>
        <dbReference type="ARBA" id="ARBA00004370"/>
    </source>
</evidence>